<dbReference type="EMBL" id="BK014700">
    <property type="protein sequence ID" value="DAD68349.1"/>
    <property type="molecule type" value="Genomic_DNA"/>
</dbReference>
<proteinExistence type="predicted"/>
<accession>A0A8S5LE90</accession>
<evidence type="ECO:0000313" key="1">
    <source>
        <dbReference type="EMBL" id="DAD68349.1"/>
    </source>
</evidence>
<sequence length="190" mass="21128">MVDYDYDIDDSSYEENDSSFEDFGINLGIDSNGVPILPTVIKHTESEQNVEPTIAYQDAVQINHQAPVEEVREDVESPSVQEVQSPIIAILNKANKEITSVNISTEIEIAPVSLLTTLRDTLDPEECESAFLSIIKSNIERNIDNIAKDILSTILKKTRGGTQKKIKIQVNTESPKTVEDDYTDVSSIED</sequence>
<reference evidence="1" key="1">
    <citation type="journal article" date="2021" name="Proc. Natl. Acad. Sci. U.S.A.">
        <title>A Catalog of Tens of Thousands of Viruses from Human Metagenomes Reveals Hidden Associations with Chronic Diseases.</title>
        <authorList>
            <person name="Tisza M.J."/>
            <person name="Buck C.B."/>
        </authorList>
    </citation>
    <scope>NUCLEOTIDE SEQUENCE</scope>
    <source>
        <strain evidence="1">CtBDS4</strain>
    </source>
</reference>
<protein>
    <submittedName>
        <fullName evidence="1">Uncharacterized protein</fullName>
    </submittedName>
</protein>
<organism evidence="1">
    <name type="scientific">Myoviridae sp. ctBDS4</name>
    <dbReference type="NCBI Taxonomy" id="2823537"/>
    <lineage>
        <taxon>Viruses</taxon>
        <taxon>Duplodnaviria</taxon>
        <taxon>Heunggongvirae</taxon>
        <taxon>Uroviricota</taxon>
        <taxon>Caudoviricetes</taxon>
    </lineage>
</organism>
<name>A0A8S5LE90_9CAUD</name>